<evidence type="ECO:0000313" key="10">
    <source>
        <dbReference type="Proteomes" id="UP000078103"/>
    </source>
</evidence>
<accession>A0A1A9RMT2</accession>
<dbReference type="InterPro" id="IPR033878">
    <property type="entry name" value="NfsB-like"/>
</dbReference>
<proteinExistence type="inferred from homology"/>
<dbReference type="GO" id="GO:0046256">
    <property type="term" value="P:2,4,6-trinitrotoluene catabolic process"/>
    <property type="evidence" value="ECO:0007669"/>
    <property type="project" value="TreeGrafter"/>
</dbReference>
<dbReference type="Proteomes" id="UP000078103">
    <property type="component" value="Unassembled WGS sequence"/>
</dbReference>
<dbReference type="PANTHER" id="PTHR23026:SF125">
    <property type="entry name" value="OXYGEN-INSENSITIVE NAD(P)H NITROREDUCTASE"/>
    <property type="match status" value="1"/>
</dbReference>
<comment type="cofactor">
    <cofactor evidence="1">
        <name>FMN</name>
        <dbReference type="ChEBI" id="CHEBI:58210"/>
    </cofactor>
</comment>
<keyword evidence="7" id="KW-0520">NAD</keyword>
<dbReference type="GO" id="GO:0005829">
    <property type="term" value="C:cytosol"/>
    <property type="evidence" value="ECO:0007669"/>
    <property type="project" value="TreeGrafter"/>
</dbReference>
<reference evidence="10" key="1">
    <citation type="submission" date="2016-05" db="EMBL/GenBank/DDBJ databases">
        <title>Draft genome of Corynebacterium afermentans subsp. afermentans LCDC 88199T.</title>
        <authorList>
            <person name="Bernier A.-M."/>
            <person name="Bernard K."/>
        </authorList>
    </citation>
    <scope>NUCLEOTIDE SEQUENCE [LARGE SCALE GENOMIC DNA]</scope>
    <source>
        <strain evidence="10">NML120819</strain>
    </source>
</reference>
<name>A0A1A9RMT2_EIKCO</name>
<dbReference type="InterPro" id="IPR029479">
    <property type="entry name" value="Nitroreductase"/>
</dbReference>
<comment type="caution">
    <text evidence="9">The sequence shown here is derived from an EMBL/GenBank/DDBJ whole genome shotgun (WGS) entry which is preliminary data.</text>
</comment>
<organism evidence="9 10">
    <name type="scientific">Eikenella corrodens</name>
    <dbReference type="NCBI Taxonomy" id="539"/>
    <lineage>
        <taxon>Bacteria</taxon>
        <taxon>Pseudomonadati</taxon>
        <taxon>Pseudomonadota</taxon>
        <taxon>Betaproteobacteria</taxon>
        <taxon>Neisseriales</taxon>
        <taxon>Neisseriaceae</taxon>
        <taxon>Eikenella</taxon>
    </lineage>
</organism>
<evidence type="ECO:0000256" key="4">
    <source>
        <dbReference type="ARBA" id="ARBA00022643"/>
    </source>
</evidence>
<sequence>MPGIKQTVLEAFHRRYACKKYDPAKKISREDFEFILETGRLSPSSFGLEPWRFLVIQNPALRAELKPLAWGAADKIMDCSHFIVFLARTQAAMQPDYRHKMWSEVHHIPPHIVEMREGFFKQFAEHNFRITESPRTFHDWASKQNYIALANMMTAATFIGIDSTPIEGFRQEEVNAFLAAKGLFNPAEYRVSLMAAFGYRKEEPSAKTRLPMEEIVQWVE</sequence>
<dbReference type="Pfam" id="PF00881">
    <property type="entry name" value="Nitroreductase"/>
    <property type="match status" value="1"/>
</dbReference>
<dbReference type="CDD" id="cd02149">
    <property type="entry name" value="NfsB-like"/>
    <property type="match status" value="1"/>
</dbReference>
<dbReference type="InterPro" id="IPR050627">
    <property type="entry name" value="Nitroreductase/BluB"/>
</dbReference>
<dbReference type="PANTHER" id="PTHR23026">
    <property type="entry name" value="NADPH NITROREDUCTASE"/>
    <property type="match status" value="1"/>
</dbReference>
<gene>
    <name evidence="9" type="ORF">A7P89_07845</name>
</gene>
<dbReference type="SUPFAM" id="SSF55469">
    <property type="entry name" value="FMN-dependent nitroreductase-like"/>
    <property type="match status" value="1"/>
</dbReference>
<protein>
    <submittedName>
        <fullName evidence="9">NAD(P)H-dependent oxidoreductase</fullName>
    </submittedName>
</protein>
<dbReference type="Gene3D" id="3.40.109.10">
    <property type="entry name" value="NADH Oxidase"/>
    <property type="match status" value="1"/>
</dbReference>
<evidence type="ECO:0000259" key="8">
    <source>
        <dbReference type="Pfam" id="PF00881"/>
    </source>
</evidence>
<evidence type="ECO:0000256" key="6">
    <source>
        <dbReference type="ARBA" id="ARBA00023002"/>
    </source>
</evidence>
<keyword evidence="6" id="KW-0560">Oxidoreductase</keyword>
<comment type="similarity">
    <text evidence="2">Belongs to the nitroreductase family.</text>
</comment>
<feature type="domain" description="Nitroreductase" evidence="8">
    <location>
        <begin position="14"/>
        <end position="199"/>
    </location>
</feature>
<evidence type="ECO:0000256" key="3">
    <source>
        <dbReference type="ARBA" id="ARBA00022630"/>
    </source>
</evidence>
<dbReference type="AlphaFoldDB" id="A0A1A9RMT2"/>
<keyword evidence="3" id="KW-0285">Flavoprotein</keyword>
<evidence type="ECO:0000256" key="2">
    <source>
        <dbReference type="ARBA" id="ARBA00007118"/>
    </source>
</evidence>
<evidence type="ECO:0000256" key="5">
    <source>
        <dbReference type="ARBA" id="ARBA00022857"/>
    </source>
</evidence>
<evidence type="ECO:0000256" key="1">
    <source>
        <dbReference type="ARBA" id="ARBA00001917"/>
    </source>
</evidence>
<evidence type="ECO:0000313" key="9">
    <source>
        <dbReference type="EMBL" id="OAM21724.1"/>
    </source>
</evidence>
<dbReference type="GO" id="GO:0046857">
    <property type="term" value="F:oxidoreductase activity, acting on other nitrogenous compounds as donors, with NAD or NADP as acceptor"/>
    <property type="evidence" value="ECO:0007669"/>
    <property type="project" value="TreeGrafter"/>
</dbReference>
<dbReference type="InterPro" id="IPR000415">
    <property type="entry name" value="Nitroreductase-like"/>
</dbReference>
<evidence type="ECO:0000256" key="7">
    <source>
        <dbReference type="ARBA" id="ARBA00023027"/>
    </source>
</evidence>
<dbReference type="RefSeq" id="WP_064106051.1">
    <property type="nucleotide sequence ID" value="NZ_LXSH01000020.1"/>
</dbReference>
<keyword evidence="4" id="KW-0288">FMN</keyword>
<dbReference type="EMBL" id="LXSH01000020">
    <property type="protein sequence ID" value="OAM21724.1"/>
    <property type="molecule type" value="Genomic_DNA"/>
</dbReference>
<keyword evidence="5" id="KW-0521">NADP</keyword>